<accession>A0A3P7STJ3</accession>
<gene>
    <name evidence="1" type="ORF">HNAJ_LOCUS2093</name>
</gene>
<dbReference type="AlphaFoldDB" id="A0A3P7STJ3"/>
<dbReference type="Proteomes" id="UP000278807">
    <property type="component" value="Unassembled WGS sequence"/>
</dbReference>
<sequence length="38" mass="4675">MQHLRRHFPFQQWQRVHCLNQEGRSSISDSHCTIQRNL</sequence>
<organism evidence="1 2">
    <name type="scientific">Rodentolepis nana</name>
    <name type="common">Dwarf tapeworm</name>
    <name type="synonym">Hymenolepis nana</name>
    <dbReference type="NCBI Taxonomy" id="102285"/>
    <lineage>
        <taxon>Eukaryota</taxon>
        <taxon>Metazoa</taxon>
        <taxon>Spiralia</taxon>
        <taxon>Lophotrochozoa</taxon>
        <taxon>Platyhelminthes</taxon>
        <taxon>Cestoda</taxon>
        <taxon>Eucestoda</taxon>
        <taxon>Cyclophyllidea</taxon>
        <taxon>Hymenolepididae</taxon>
        <taxon>Rodentolepis</taxon>
    </lineage>
</organism>
<evidence type="ECO:0000313" key="2">
    <source>
        <dbReference type="Proteomes" id="UP000278807"/>
    </source>
</evidence>
<keyword evidence="2" id="KW-1185">Reference proteome</keyword>
<proteinExistence type="predicted"/>
<reference evidence="1 2" key="1">
    <citation type="submission" date="2018-11" db="EMBL/GenBank/DDBJ databases">
        <authorList>
            <consortium name="Pathogen Informatics"/>
        </authorList>
    </citation>
    <scope>NUCLEOTIDE SEQUENCE [LARGE SCALE GENOMIC DNA]</scope>
</reference>
<protein>
    <submittedName>
        <fullName evidence="1">Uncharacterized protein</fullName>
    </submittedName>
</protein>
<evidence type="ECO:0000313" key="1">
    <source>
        <dbReference type="EMBL" id="VDN97952.1"/>
    </source>
</evidence>
<name>A0A3P7STJ3_RODNA</name>
<dbReference type="EMBL" id="UZAE01000958">
    <property type="protein sequence ID" value="VDN97952.1"/>
    <property type="molecule type" value="Genomic_DNA"/>
</dbReference>